<protein>
    <submittedName>
        <fullName evidence="3">VOC family protein</fullName>
    </submittedName>
</protein>
<dbReference type="AlphaFoldDB" id="A0A6P2CIY8"/>
<evidence type="ECO:0000313" key="4">
    <source>
        <dbReference type="Proteomes" id="UP000471120"/>
    </source>
</evidence>
<accession>A0A6P2CIY8</accession>
<dbReference type="GO" id="GO:0046872">
    <property type="term" value="F:metal ion binding"/>
    <property type="evidence" value="ECO:0007669"/>
    <property type="project" value="UniProtKB-KW"/>
</dbReference>
<dbReference type="InterPro" id="IPR051785">
    <property type="entry name" value="MMCE/EMCE_epimerase"/>
</dbReference>
<feature type="domain" description="VOC" evidence="2">
    <location>
        <begin position="127"/>
        <end position="237"/>
    </location>
</feature>
<dbReference type="GO" id="GO:0046491">
    <property type="term" value="P:L-methylmalonyl-CoA metabolic process"/>
    <property type="evidence" value="ECO:0007669"/>
    <property type="project" value="TreeGrafter"/>
</dbReference>
<gene>
    <name evidence="3" type="ORF">DW322_14190</name>
</gene>
<dbReference type="RefSeq" id="WP_010839701.1">
    <property type="nucleotide sequence ID" value="NZ_QRCM01000001.1"/>
</dbReference>
<organism evidence="3 4">
    <name type="scientific">Rhodococcus rhodnii</name>
    <dbReference type="NCBI Taxonomy" id="38312"/>
    <lineage>
        <taxon>Bacteria</taxon>
        <taxon>Bacillati</taxon>
        <taxon>Actinomycetota</taxon>
        <taxon>Actinomycetes</taxon>
        <taxon>Mycobacteriales</taxon>
        <taxon>Nocardiaceae</taxon>
        <taxon>Rhodococcus</taxon>
    </lineage>
</organism>
<evidence type="ECO:0000256" key="1">
    <source>
        <dbReference type="ARBA" id="ARBA00022723"/>
    </source>
</evidence>
<proteinExistence type="predicted"/>
<dbReference type="GO" id="GO:0004493">
    <property type="term" value="F:methylmalonyl-CoA epimerase activity"/>
    <property type="evidence" value="ECO:0007669"/>
    <property type="project" value="TreeGrafter"/>
</dbReference>
<dbReference type="EMBL" id="QRCM01000001">
    <property type="protein sequence ID" value="TXG91156.1"/>
    <property type="molecule type" value="Genomic_DNA"/>
</dbReference>
<dbReference type="Proteomes" id="UP000471120">
    <property type="component" value="Unassembled WGS sequence"/>
</dbReference>
<name>A0A6P2CIY8_9NOCA</name>
<dbReference type="SUPFAM" id="SSF54593">
    <property type="entry name" value="Glyoxalase/Bleomycin resistance protein/Dihydroxybiphenyl dioxygenase"/>
    <property type="match status" value="1"/>
</dbReference>
<reference evidence="3 4" key="1">
    <citation type="submission" date="2018-07" db="EMBL/GenBank/DDBJ databases">
        <title>Genome sequence of Rhodococcus rhodnii ATCC 35071 from Rhodnius prolixus.</title>
        <authorList>
            <person name="Patel V."/>
            <person name="Vogel K.J."/>
        </authorList>
    </citation>
    <scope>NUCLEOTIDE SEQUENCE [LARGE SCALE GENOMIC DNA]</scope>
    <source>
        <strain evidence="3 4">ATCC 35071</strain>
    </source>
</reference>
<dbReference type="PANTHER" id="PTHR43048:SF3">
    <property type="entry name" value="METHYLMALONYL-COA EPIMERASE, MITOCHONDRIAL"/>
    <property type="match status" value="1"/>
</dbReference>
<evidence type="ECO:0000259" key="2">
    <source>
        <dbReference type="PROSITE" id="PS51819"/>
    </source>
</evidence>
<keyword evidence="1" id="KW-0479">Metal-binding</keyword>
<dbReference type="PANTHER" id="PTHR43048">
    <property type="entry name" value="METHYLMALONYL-COA EPIMERASE"/>
    <property type="match status" value="1"/>
</dbReference>
<dbReference type="InterPro" id="IPR029068">
    <property type="entry name" value="Glyas_Bleomycin-R_OHBP_Dase"/>
</dbReference>
<dbReference type="PROSITE" id="PS51819">
    <property type="entry name" value="VOC"/>
    <property type="match status" value="1"/>
</dbReference>
<sequence length="256" mass="27133">MSAPAAAARRIIVDLDGTDRTALAYARLFAAEPGSPLGVATATVDVRQGGTGQGGVGHRVLFAVEDHEAATRLLHRRGETVTTDQWGSVLDRFPYLGVTAEYGATEHGGAEDNEKSGDNEGSGDIVALDHVVLTSRDRDGAVALCSGVLGLDFRLDSEAFGMRQLFFRAPATVVEVVLTGDDGLGGLAWRSRDLAATRTRLLAAGCEVSEIRTGRKPGTRVATVRDPELLLPTLLLEQRERHDPSASTSAAFGIRE</sequence>
<evidence type="ECO:0000313" key="3">
    <source>
        <dbReference type="EMBL" id="TXG91156.1"/>
    </source>
</evidence>
<dbReference type="InterPro" id="IPR037523">
    <property type="entry name" value="VOC_core"/>
</dbReference>
<dbReference type="Gene3D" id="3.10.180.10">
    <property type="entry name" value="2,3-Dihydroxybiphenyl 1,2-Dioxygenase, domain 1"/>
    <property type="match status" value="1"/>
</dbReference>
<comment type="caution">
    <text evidence="3">The sequence shown here is derived from an EMBL/GenBank/DDBJ whole genome shotgun (WGS) entry which is preliminary data.</text>
</comment>